<dbReference type="PANTHER" id="PTHR24249:SF372">
    <property type="entry name" value="G-PROTEIN COUPLED RECEPTORS FAMILY 1 PROFILE DOMAIN-CONTAINING PROTEIN"/>
    <property type="match status" value="1"/>
</dbReference>
<dbReference type="Proteomes" id="UP001159405">
    <property type="component" value="Unassembled WGS sequence"/>
</dbReference>
<keyword evidence="3 10" id="KW-0812">Transmembrane</keyword>
<keyword evidence="7" id="KW-0675">Receptor</keyword>
<evidence type="ECO:0000256" key="2">
    <source>
        <dbReference type="ARBA" id="ARBA00022475"/>
    </source>
</evidence>
<keyword evidence="2" id="KW-1003">Cell membrane</keyword>
<feature type="transmembrane region" description="Helical" evidence="10">
    <location>
        <begin position="297"/>
        <end position="317"/>
    </location>
</feature>
<dbReference type="PROSITE" id="PS50262">
    <property type="entry name" value="G_PROTEIN_RECEP_F1_2"/>
    <property type="match status" value="1"/>
</dbReference>
<dbReference type="SMART" id="SM01381">
    <property type="entry name" value="7TM_GPCR_Srsx"/>
    <property type="match status" value="1"/>
</dbReference>
<keyword evidence="8" id="KW-0807">Transducer</keyword>
<dbReference type="CDD" id="cd00637">
    <property type="entry name" value="7tm_classA_rhodopsin-like"/>
    <property type="match status" value="1"/>
</dbReference>
<evidence type="ECO:0000259" key="11">
    <source>
        <dbReference type="PROSITE" id="PS50262"/>
    </source>
</evidence>
<feature type="transmembrane region" description="Helical" evidence="10">
    <location>
        <begin position="67"/>
        <end position="92"/>
    </location>
</feature>
<keyword evidence="4 10" id="KW-1133">Transmembrane helix</keyword>
<feature type="transmembrane region" description="Helical" evidence="10">
    <location>
        <begin position="104"/>
        <end position="130"/>
    </location>
</feature>
<reference evidence="12 13" key="1">
    <citation type="submission" date="2022-05" db="EMBL/GenBank/DDBJ databases">
        <authorList>
            <consortium name="Genoscope - CEA"/>
            <person name="William W."/>
        </authorList>
    </citation>
    <scope>NUCLEOTIDE SEQUENCE [LARGE SCALE GENOMIC DNA]</scope>
</reference>
<protein>
    <recommendedName>
        <fullName evidence="11">G-protein coupled receptors family 1 profile domain-containing protein</fullName>
    </recommendedName>
</protein>
<feature type="transmembrane region" description="Helical" evidence="10">
    <location>
        <begin position="211"/>
        <end position="234"/>
    </location>
</feature>
<dbReference type="InterPro" id="IPR017452">
    <property type="entry name" value="GPCR_Rhodpsn_7TM"/>
</dbReference>
<sequence length="340" mass="38160">MYQCLRLHDFKTDRKYLGITAESYHSHLSFPVMLTNSTNSDGPSPSIDRSAEKGLSSSNPELSTESVVILSIICSLASVSGSIGNSLVILAVSKSESLRSIPDFIISSLACSDLTVCFIYLPLLIFQVTYGNNFFVNTVKRFFGHFSVIASITNMFVITIDRLLAVRFPLKYPIFVTEKVAFSSIAIVWLISLTFGTVYSQELNNPSHHAILTVYTTLLIFGTWAIYAFIFFAAKRQENKVVRPVNPATPPQISVVQQKATKTIFIVVGIYALCWLPSKLIHFFVNPAKNPILFKKSFFWIQAALACNSALNPYVYFIRSERYRKQFTKLLRLKPASDAQ</sequence>
<dbReference type="PRINTS" id="PR00237">
    <property type="entry name" value="GPCRRHODOPSN"/>
</dbReference>
<evidence type="ECO:0000256" key="6">
    <source>
        <dbReference type="ARBA" id="ARBA00023136"/>
    </source>
</evidence>
<accession>A0ABN8QNI8</accession>
<proteinExistence type="predicted"/>
<gene>
    <name evidence="12" type="ORF">PLOB_00007093</name>
</gene>
<evidence type="ECO:0000256" key="1">
    <source>
        <dbReference type="ARBA" id="ARBA00004651"/>
    </source>
</evidence>
<evidence type="ECO:0000256" key="3">
    <source>
        <dbReference type="ARBA" id="ARBA00022692"/>
    </source>
</evidence>
<organism evidence="12 13">
    <name type="scientific">Porites lobata</name>
    <dbReference type="NCBI Taxonomy" id="104759"/>
    <lineage>
        <taxon>Eukaryota</taxon>
        <taxon>Metazoa</taxon>
        <taxon>Cnidaria</taxon>
        <taxon>Anthozoa</taxon>
        <taxon>Hexacorallia</taxon>
        <taxon>Scleractinia</taxon>
        <taxon>Fungiina</taxon>
        <taxon>Poritidae</taxon>
        <taxon>Porites</taxon>
    </lineage>
</organism>
<feature type="transmembrane region" description="Helical" evidence="10">
    <location>
        <begin position="142"/>
        <end position="160"/>
    </location>
</feature>
<feature type="transmembrane region" description="Helical" evidence="10">
    <location>
        <begin position="264"/>
        <end position="285"/>
    </location>
</feature>
<evidence type="ECO:0000256" key="10">
    <source>
        <dbReference type="SAM" id="Phobius"/>
    </source>
</evidence>
<dbReference type="Gene3D" id="1.20.1070.10">
    <property type="entry name" value="Rhodopsin 7-helix transmembrane proteins"/>
    <property type="match status" value="1"/>
</dbReference>
<comment type="caution">
    <text evidence="12">The sequence shown here is derived from an EMBL/GenBank/DDBJ whole genome shotgun (WGS) entry which is preliminary data.</text>
</comment>
<feature type="transmembrane region" description="Helical" evidence="10">
    <location>
        <begin position="180"/>
        <end position="199"/>
    </location>
</feature>
<dbReference type="InterPro" id="IPR000276">
    <property type="entry name" value="GPCR_Rhodpsn"/>
</dbReference>
<evidence type="ECO:0000256" key="7">
    <source>
        <dbReference type="ARBA" id="ARBA00023170"/>
    </source>
</evidence>
<feature type="region of interest" description="Disordered" evidence="9">
    <location>
        <begin position="38"/>
        <end position="59"/>
    </location>
</feature>
<keyword evidence="6 10" id="KW-0472">Membrane</keyword>
<name>A0ABN8QNI8_9CNID</name>
<evidence type="ECO:0000313" key="13">
    <source>
        <dbReference type="Proteomes" id="UP001159405"/>
    </source>
</evidence>
<dbReference type="PANTHER" id="PTHR24249">
    <property type="entry name" value="HISTAMINE RECEPTOR-RELATED G-PROTEIN COUPLED RECEPTOR"/>
    <property type="match status" value="1"/>
</dbReference>
<dbReference type="SUPFAM" id="SSF81321">
    <property type="entry name" value="Family A G protein-coupled receptor-like"/>
    <property type="match status" value="1"/>
</dbReference>
<comment type="subcellular location">
    <subcellularLocation>
        <location evidence="1">Cell membrane</location>
        <topology evidence="1">Multi-pass membrane protein</topology>
    </subcellularLocation>
</comment>
<evidence type="ECO:0000256" key="5">
    <source>
        <dbReference type="ARBA" id="ARBA00023040"/>
    </source>
</evidence>
<evidence type="ECO:0000313" key="12">
    <source>
        <dbReference type="EMBL" id="CAH3165307.1"/>
    </source>
</evidence>
<keyword evidence="13" id="KW-1185">Reference proteome</keyword>
<evidence type="ECO:0000256" key="4">
    <source>
        <dbReference type="ARBA" id="ARBA00022989"/>
    </source>
</evidence>
<dbReference type="InterPro" id="IPR050569">
    <property type="entry name" value="TAAR"/>
</dbReference>
<dbReference type="EMBL" id="CALNXK010000132">
    <property type="protein sequence ID" value="CAH3165307.1"/>
    <property type="molecule type" value="Genomic_DNA"/>
</dbReference>
<evidence type="ECO:0000256" key="9">
    <source>
        <dbReference type="SAM" id="MobiDB-lite"/>
    </source>
</evidence>
<dbReference type="Pfam" id="PF00001">
    <property type="entry name" value="7tm_1"/>
    <property type="match status" value="2"/>
</dbReference>
<evidence type="ECO:0000256" key="8">
    <source>
        <dbReference type="ARBA" id="ARBA00023224"/>
    </source>
</evidence>
<keyword evidence="5" id="KW-0297">G-protein coupled receptor</keyword>
<feature type="domain" description="G-protein coupled receptors family 1 profile" evidence="11">
    <location>
        <begin position="84"/>
        <end position="316"/>
    </location>
</feature>